<dbReference type="EMBL" id="CAJVPW010046396">
    <property type="protein sequence ID" value="CAG8757526.1"/>
    <property type="molecule type" value="Genomic_DNA"/>
</dbReference>
<organism evidence="1 2">
    <name type="scientific">Cetraspora pellucida</name>
    <dbReference type="NCBI Taxonomy" id="1433469"/>
    <lineage>
        <taxon>Eukaryota</taxon>
        <taxon>Fungi</taxon>
        <taxon>Fungi incertae sedis</taxon>
        <taxon>Mucoromycota</taxon>
        <taxon>Glomeromycotina</taxon>
        <taxon>Glomeromycetes</taxon>
        <taxon>Diversisporales</taxon>
        <taxon>Gigasporaceae</taxon>
        <taxon>Cetraspora</taxon>
    </lineage>
</organism>
<feature type="non-terminal residue" evidence="1">
    <location>
        <position position="1"/>
    </location>
</feature>
<gene>
    <name evidence="1" type="ORF">SPELUC_LOCUS14906</name>
</gene>
<reference evidence="1" key="1">
    <citation type="submission" date="2021-06" db="EMBL/GenBank/DDBJ databases">
        <authorList>
            <person name="Kallberg Y."/>
            <person name="Tangrot J."/>
            <person name="Rosling A."/>
        </authorList>
    </citation>
    <scope>NUCLEOTIDE SEQUENCE</scope>
    <source>
        <strain evidence="1">28 12/20/2015</strain>
    </source>
</reference>
<comment type="caution">
    <text evidence="1">The sequence shown here is derived from an EMBL/GenBank/DDBJ whole genome shotgun (WGS) entry which is preliminary data.</text>
</comment>
<dbReference type="Proteomes" id="UP000789366">
    <property type="component" value="Unassembled WGS sequence"/>
</dbReference>
<protein>
    <submittedName>
        <fullName evidence="1">15630_t:CDS:1</fullName>
    </submittedName>
</protein>
<proteinExistence type="predicted"/>
<accession>A0ACA9QL47</accession>
<evidence type="ECO:0000313" key="1">
    <source>
        <dbReference type="EMBL" id="CAG8757526.1"/>
    </source>
</evidence>
<name>A0ACA9QL47_9GLOM</name>
<sequence>KVQAETEKIRLQNKITKEITYDQLKTESKQKDIKGKIDIFQRLTKLEEEIKNKENKTASDQKKLESLEMIKKEFKQSFEVEENPKLVETEKKLEVQKENKNKKKRKAEIALKIKNKQQNKKNRIMSYEDKNNPINIGFPLSSENRKKYQEGVDYCTEDRGNGFRKYIILSEKLKADFRRFNNGQDFGDITEQKFEVLPENSEEMARKIREENEKHQQKFIAENNPPKLRYAFLTPEDEL</sequence>
<keyword evidence="2" id="KW-1185">Reference proteome</keyword>
<evidence type="ECO:0000313" key="2">
    <source>
        <dbReference type="Proteomes" id="UP000789366"/>
    </source>
</evidence>